<keyword evidence="7" id="KW-0255">Endonuclease</keyword>
<evidence type="ECO:0000259" key="15">
    <source>
        <dbReference type="PROSITE" id="PS50878"/>
    </source>
</evidence>
<dbReference type="GO" id="GO:0003964">
    <property type="term" value="F:RNA-directed DNA polymerase activity"/>
    <property type="evidence" value="ECO:0007669"/>
    <property type="project" value="UniProtKB-KW"/>
</dbReference>
<dbReference type="PROSITE" id="PS50879">
    <property type="entry name" value="RNASE_H_1"/>
    <property type="match status" value="1"/>
</dbReference>
<dbReference type="Gene3D" id="4.10.60.10">
    <property type="entry name" value="Zinc finger, CCHC-type"/>
    <property type="match status" value="1"/>
</dbReference>
<dbReference type="InterPro" id="IPR036875">
    <property type="entry name" value="Znf_CCHC_sf"/>
</dbReference>
<keyword evidence="3" id="KW-0808">Transferase</keyword>
<evidence type="ECO:0000256" key="2">
    <source>
        <dbReference type="ARBA" id="ARBA00022670"/>
    </source>
</evidence>
<accession>A0A513Q1D1</accession>
<dbReference type="Pfam" id="PF00077">
    <property type="entry name" value="RVP"/>
    <property type="match status" value="1"/>
</dbReference>
<feature type="domain" description="Reverse transcriptase" evidence="15">
    <location>
        <begin position="1392"/>
        <end position="1582"/>
    </location>
</feature>
<evidence type="ECO:0000256" key="4">
    <source>
        <dbReference type="ARBA" id="ARBA00022695"/>
    </source>
</evidence>
<evidence type="ECO:0000256" key="13">
    <source>
        <dbReference type="SAM" id="MobiDB-lite"/>
    </source>
</evidence>
<dbReference type="KEGG" id="vg:80536273"/>
<dbReference type="PROSITE" id="PS50158">
    <property type="entry name" value="ZF_CCHC"/>
    <property type="match status" value="1"/>
</dbReference>
<keyword evidence="12" id="KW-0862">Zinc</keyword>
<feature type="region of interest" description="Disordered" evidence="13">
    <location>
        <begin position="1100"/>
        <end position="1125"/>
    </location>
</feature>
<dbReference type="InterPro" id="IPR043502">
    <property type="entry name" value="DNA/RNA_pol_sf"/>
</dbReference>
<dbReference type="Pfam" id="PF17917">
    <property type="entry name" value="RT_RNaseH"/>
    <property type="match status" value="1"/>
</dbReference>
<dbReference type="SUPFAM" id="SSF57756">
    <property type="entry name" value="Retrovirus zinc finger-like domains"/>
    <property type="match status" value="1"/>
</dbReference>
<feature type="compositionally biased region" description="Polar residues" evidence="13">
    <location>
        <begin position="1"/>
        <end position="12"/>
    </location>
</feature>
<evidence type="ECO:0000313" key="18">
    <source>
        <dbReference type="Proteomes" id="UP000678932"/>
    </source>
</evidence>
<evidence type="ECO:0000256" key="12">
    <source>
        <dbReference type="PROSITE-ProRule" id="PRU00047"/>
    </source>
</evidence>
<dbReference type="GO" id="GO:0003676">
    <property type="term" value="F:nucleic acid binding"/>
    <property type="evidence" value="ECO:0007669"/>
    <property type="project" value="InterPro"/>
</dbReference>
<dbReference type="InterPro" id="IPR051320">
    <property type="entry name" value="Viral_Replic_Matur_Polypro"/>
</dbReference>
<evidence type="ECO:0000259" key="16">
    <source>
        <dbReference type="PROSITE" id="PS50879"/>
    </source>
</evidence>
<evidence type="ECO:0000259" key="14">
    <source>
        <dbReference type="PROSITE" id="PS50158"/>
    </source>
</evidence>
<evidence type="ECO:0000256" key="8">
    <source>
        <dbReference type="ARBA" id="ARBA00022801"/>
    </source>
</evidence>
<dbReference type="PANTHER" id="PTHR33064">
    <property type="entry name" value="POL PROTEIN"/>
    <property type="match status" value="1"/>
</dbReference>
<dbReference type="InterPro" id="IPR041373">
    <property type="entry name" value="RT_RNaseH"/>
</dbReference>
<dbReference type="GO" id="GO:0004190">
    <property type="term" value="F:aspartic-type endopeptidase activity"/>
    <property type="evidence" value="ECO:0007669"/>
    <property type="project" value="UniProtKB-KW"/>
</dbReference>
<keyword evidence="2" id="KW-0645">Protease</keyword>
<dbReference type="InterPro" id="IPR018061">
    <property type="entry name" value="Retropepsins"/>
</dbReference>
<dbReference type="SUPFAM" id="SSF50630">
    <property type="entry name" value="Acid proteases"/>
    <property type="match status" value="1"/>
</dbReference>
<dbReference type="Gene3D" id="3.30.420.10">
    <property type="entry name" value="Ribonuclease H-like superfamily/Ribonuclease H"/>
    <property type="match status" value="1"/>
</dbReference>
<keyword evidence="5" id="KW-0540">Nuclease</keyword>
<feature type="domain" description="CCHC-type" evidence="14">
    <location>
        <begin position="858"/>
        <end position="874"/>
    </location>
</feature>
<feature type="region of interest" description="Disordered" evidence="13">
    <location>
        <begin position="1"/>
        <end position="25"/>
    </location>
</feature>
<sequence>MSASRTVTQLPSATDRGGESTDTLDDQIRGYRRTQRARFLAQRRLRRTFSRNYRQSLEQQLDPNEELSLSRRRRANLVPAEVLYSYNNDEPRNRVYQHYEEIRSHVVDRQLDLRFIEESSYQTLVRAGMQHIHVGMMMLRLQTLHRVDAGISAMVVFRDTRWTDDRQIISAMTMDLTRGTQMVYAIPNIMLSIHDFFHHVQVSIRTRGYGTGWTGGDSNLIVTRSMIGRITNTSQANFNYQIDGVSDYLASQGVQAVPGEPWSVVNRETSWELTPSSLPPPAQTPTSLITRQRGTGNISIRFTGYQDAPSLPYQTEEETEEEQGRAESSDQTHYALVLQFNPEENWGTLGEPSGKFDYMVKYTAKPTEWPTEPSGWGDEFDSCKRDQWKWDDETPQTAAVTTQEETYSSDEILDLYPRRKPKQEQQWVPKLKTPVPQIIGTSSPSDPFADLNIRSGKSTLVQDWLAQLGSGSELSDSEKPKYDTSDSDSEYSYKTHQSVRAFAGEIQLEYPTKVEKAKEKLETLEKAYAIGDSSMKEETSFIPPNPSTGNLRYPPADRPAGPSTAPNDGVMFGLTPPNTLQRPGKFGRPLASWQLPSAQQTQGAILVLPAEVASHADAITTWEAITLNLIRGMVFESLQTKVEFIEELLGPREKEAWISWRMQYEAEYSTLVQTADEPRNVTSTIKRVLGVQDPFTGNLHIQNRAYADLERLQCPNMESIMPFLFRYYQLAAQSGKMWAGTELSDKLFRKLPPEIGPMIQKEYQDKYPGLTVGVNARIQFITEYLQNLCKQADLQRKLKNLNFCRSIPIPGYYETGSGKKKYGIRKAKNYRGKPHDTHVKVIKNKHKEAVKREGKKCRCYLCGVEGHFARECPKQRVRPERAAFYDGLGLDVNWDILSVEPGEQMDDDICSISEGEAQCMEDLPAFQGQLPYPVDAQYDTWKAYVVITTGSIPEKKEGMSWRVSIPLDQVRSHCQHDWDDTVVLLQGECHTCKEATQIGRRATCKICFLNLCALCASLDFGLKIIPKSESTSTWYYNNKDELIQKLYEHNVFLMQQIQGLQTELAQYKKSASAQPNLMELDDTEPFSAEKAFFKGGGGLSFQQPSTTSASAEPSPATGANTVPLGPRLKGIAEELTLISSTEEDGEDMEWAFSEMPKGGNNKLYHVIVVFKISPTPGAAPLEFEVNAIIDTGCTCCCINSTKVPEDAVEEAKMIQNVSGINSTTRVTKKLKAGKMILAGTEFYTPYISVFPMNMPKIDMLIGCNFIRAMKGGLRFEGTEVTFYKTVTRIQTTLEPQRIAYLEELVEEEDLKLEIAANTQDFESLASKIKNSQLLKDLKDQGYIGEDPVRHWAKNGVKCKLEIINPDITIEDKPPGDLSVEEKARYQRHIQALLDLGVIRPSKSKHRTAAFIVKSGTTVDPITGKETKGKERMVYNYKMLNDNTHKDQYTLPGINSIIKSLGGAKIFSKFDLKSGFHQVAMDEESIPWTAFISPAGLYEWLVMPFGLKNAPAVFQRKMDECFKGTEEFIAVYIDDILVFSNTIKEHEKHLQVMLEICQKHGLVLSPTKMKIACKEVEFLGAIIREGKIKLQPHIIKKIADVEEKSLMTLKGLRSWLGVLNYARAYIPKCGTLLGPLYSKTSEHGDRKWRPADWKIVRQIKQLVQELPDLEIPPPRAYIVIETDGCMEGWGGVCKWKEAKAASIGSEKVCAYASGKFPVVKSTIDAEIFAVMESLEKFKLFYMDKGELTLRTDCQAIIAFYEKMAVKKPSRVRWIGFCDYITNTGITVHFEHIKGDNNQLADQLSRLAQQVLIAQAIPEGAHEALLTVLECPDVGLLSSFNSLMGKVIRAKSSNHSAYVLEFSETPYKNLAQERSSSQKMSSVEGVLHRIKRKIKKLARANKVLLLQNQSFRQQAQRRLQQELTAQITSHNTVGFHKEEEVSCGSAPTMASASNLQDPVQEYTRIVEELYTGEPMEFNRMMDNSWRLAKIEEEAAEKLKAAMADFVEIQNKKHALCQKQATQSNYWGEWLPHSTVNQQHVTETANQVETLIHNSAHFKI</sequence>
<evidence type="ECO:0000313" key="17">
    <source>
        <dbReference type="EMBL" id="QBB63967.1"/>
    </source>
</evidence>
<evidence type="ECO:0000256" key="5">
    <source>
        <dbReference type="ARBA" id="ARBA00022722"/>
    </source>
</evidence>
<protein>
    <recommendedName>
        <fullName evidence="1">RNA-directed DNA polymerase</fullName>
        <ecNumber evidence="1">2.7.7.49</ecNumber>
    </recommendedName>
</protein>
<keyword evidence="6" id="KW-0064">Aspartyl protease</keyword>
<name>A0A513Q1D1_9VIRU</name>
<dbReference type="GO" id="GO:0006508">
    <property type="term" value="P:proteolysis"/>
    <property type="evidence" value="ECO:0007669"/>
    <property type="project" value="UniProtKB-KW"/>
</dbReference>
<dbReference type="PANTHER" id="PTHR33064:SF37">
    <property type="entry name" value="RIBONUCLEASE H"/>
    <property type="match status" value="1"/>
</dbReference>
<feature type="region of interest" description="Disordered" evidence="13">
    <location>
        <begin position="471"/>
        <end position="492"/>
    </location>
</feature>
<evidence type="ECO:0000256" key="6">
    <source>
        <dbReference type="ARBA" id="ARBA00022750"/>
    </source>
</evidence>
<dbReference type="EC" id="2.7.7.49" evidence="1"/>
<keyword evidence="12" id="KW-0479">Metal-binding</keyword>
<organism evidence="17 18">
    <name type="scientific">Green Sichuan pepper vein clearing-associated virus</name>
    <dbReference type="NCBI Taxonomy" id="2802539"/>
    <lineage>
        <taxon>Viruses</taxon>
        <taxon>Riboviria</taxon>
        <taxon>Pararnavirae</taxon>
        <taxon>Artverviricota</taxon>
        <taxon>Revtraviricetes</taxon>
        <taxon>Ortervirales</taxon>
        <taxon>Caulimoviridae</taxon>
        <taxon>Badnavirus</taxon>
        <taxon>Badnavirus venazanthoxyli</taxon>
    </lineage>
</organism>
<dbReference type="PROSITE" id="PS50878">
    <property type="entry name" value="RT_POL"/>
    <property type="match status" value="1"/>
</dbReference>
<dbReference type="Pfam" id="PF22909">
    <property type="entry name" value="Caulimovir_coat_dom"/>
    <property type="match status" value="1"/>
</dbReference>
<keyword evidence="18" id="KW-1185">Reference proteome</keyword>
<dbReference type="InterPro" id="IPR000477">
    <property type="entry name" value="RT_dom"/>
</dbReference>
<keyword evidence="9" id="KW-0460">Magnesium</keyword>
<evidence type="ECO:0000256" key="11">
    <source>
        <dbReference type="ARBA" id="ARBA00023172"/>
    </source>
</evidence>
<feature type="region of interest" description="Disordered" evidence="13">
    <location>
        <begin position="308"/>
        <end position="331"/>
    </location>
</feature>
<dbReference type="InterPro" id="IPR021109">
    <property type="entry name" value="Peptidase_aspartic_dom_sf"/>
</dbReference>
<feature type="compositionally biased region" description="Low complexity" evidence="13">
    <location>
        <begin position="1104"/>
        <end position="1117"/>
    </location>
</feature>
<evidence type="ECO:0000256" key="9">
    <source>
        <dbReference type="ARBA" id="ARBA00022842"/>
    </source>
</evidence>
<dbReference type="GO" id="GO:0008270">
    <property type="term" value="F:zinc ion binding"/>
    <property type="evidence" value="ECO:0007669"/>
    <property type="project" value="UniProtKB-KW"/>
</dbReference>
<dbReference type="SUPFAM" id="SSF56672">
    <property type="entry name" value="DNA/RNA polymerases"/>
    <property type="match status" value="1"/>
</dbReference>
<keyword evidence="11" id="KW-0233">DNA recombination</keyword>
<reference evidence="17" key="1">
    <citation type="journal article" date="2019" name="Arch. Virol.">
        <title>Molecular characterization of a new badnavirus infecting green Sichuan pepper (Zanthoxylum schinifolium).</title>
        <authorList>
            <person name="Xu M."/>
            <person name="Zhang S."/>
            <person name="Xuan Z."/>
            <person name="Wu J."/>
            <person name="Dong P."/>
            <person name="Zhou Y."/>
            <person name="Li R."/>
            <person name="Cao M."/>
        </authorList>
    </citation>
    <scope>NUCLEOTIDE SEQUENCE</scope>
    <source>
        <strain evidence="17">CQ-1</strain>
    </source>
</reference>
<dbReference type="SMART" id="SM00343">
    <property type="entry name" value="ZnF_C2HC"/>
    <property type="match status" value="1"/>
</dbReference>
<keyword evidence="4" id="KW-0548">Nucleotidyltransferase</keyword>
<dbReference type="InterPro" id="IPR002156">
    <property type="entry name" value="RNaseH_domain"/>
</dbReference>
<keyword evidence="12" id="KW-0863">Zinc-finger</keyword>
<dbReference type="CDD" id="cd01647">
    <property type="entry name" value="RT_LTR"/>
    <property type="match status" value="1"/>
</dbReference>
<dbReference type="InterPro" id="IPR036397">
    <property type="entry name" value="RNaseH_sf"/>
</dbReference>
<keyword evidence="8" id="KW-0378">Hydrolase</keyword>
<evidence type="ECO:0000256" key="7">
    <source>
        <dbReference type="ARBA" id="ARBA00022759"/>
    </source>
</evidence>
<proteinExistence type="predicted"/>
<dbReference type="InterPro" id="IPR043128">
    <property type="entry name" value="Rev_trsase/Diguanyl_cyclase"/>
</dbReference>
<evidence type="ECO:0000256" key="1">
    <source>
        <dbReference type="ARBA" id="ARBA00012493"/>
    </source>
</evidence>
<dbReference type="Pfam" id="PF00078">
    <property type="entry name" value="RVT_1"/>
    <property type="match status" value="1"/>
</dbReference>
<dbReference type="RefSeq" id="YP_010798182.1">
    <property type="nucleotide sequence ID" value="NC_076349.1"/>
</dbReference>
<dbReference type="Pfam" id="PF00098">
    <property type="entry name" value="zf-CCHC"/>
    <property type="match status" value="1"/>
</dbReference>
<dbReference type="Proteomes" id="UP000678932">
    <property type="component" value="Segment"/>
</dbReference>
<keyword evidence="10" id="KW-0695">RNA-directed DNA polymerase</keyword>
<dbReference type="Gene3D" id="3.30.70.270">
    <property type="match status" value="2"/>
</dbReference>
<dbReference type="Gene3D" id="3.10.10.10">
    <property type="entry name" value="HIV Type 1 Reverse Transcriptase, subunit A, domain 1"/>
    <property type="match status" value="1"/>
</dbReference>
<dbReference type="InterPro" id="IPR001878">
    <property type="entry name" value="Znf_CCHC"/>
</dbReference>
<evidence type="ECO:0000256" key="3">
    <source>
        <dbReference type="ARBA" id="ARBA00022679"/>
    </source>
</evidence>
<feature type="domain" description="RNase H type-1" evidence="16">
    <location>
        <begin position="1673"/>
        <end position="1811"/>
    </location>
</feature>
<dbReference type="GeneID" id="80536273"/>
<evidence type="ECO:0000256" key="10">
    <source>
        <dbReference type="ARBA" id="ARBA00022918"/>
    </source>
</evidence>
<dbReference type="EMBL" id="MK371353">
    <property type="protein sequence ID" value="QBB63967.1"/>
    <property type="molecule type" value="Genomic_DNA"/>
</dbReference>
<dbReference type="GO" id="GO:0004523">
    <property type="term" value="F:RNA-DNA hybrid ribonuclease activity"/>
    <property type="evidence" value="ECO:0007669"/>
    <property type="project" value="InterPro"/>
</dbReference>
<dbReference type="GO" id="GO:0006310">
    <property type="term" value="P:DNA recombination"/>
    <property type="evidence" value="ECO:0007669"/>
    <property type="project" value="UniProtKB-KW"/>
</dbReference>
<dbReference type="Gene3D" id="2.40.70.10">
    <property type="entry name" value="Acid Proteases"/>
    <property type="match status" value="1"/>
</dbReference>